<gene>
    <name evidence="1" type="ORF">EWM64_g9967</name>
</gene>
<keyword evidence="2" id="KW-1185">Reference proteome</keyword>
<reference evidence="1 2" key="1">
    <citation type="submission" date="2019-02" db="EMBL/GenBank/DDBJ databases">
        <title>Genome sequencing of the rare red list fungi Hericium alpestre (H. flagellum).</title>
        <authorList>
            <person name="Buettner E."/>
            <person name="Kellner H."/>
        </authorList>
    </citation>
    <scope>NUCLEOTIDE SEQUENCE [LARGE SCALE GENOMIC DNA]</scope>
    <source>
        <strain evidence="1 2">DSM 108284</strain>
    </source>
</reference>
<comment type="caution">
    <text evidence="1">The sequence shown here is derived from an EMBL/GenBank/DDBJ whole genome shotgun (WGS) entry which is preliminary data.</text>
</comment>
<evidence type="ECO:0000313" key="2">
    <source>
        <dbReference type="Proteomes" id="UP000298061"/>
    </source>
</evidence>
<protein>
    <submittedName>
        <fullName evidence="1">Uncharacterized protein</fullName>
    </submittedName>
</protein>
<accession>A0A4Y9ZH30</accession>
<organism evidence="1 2">
    <name type="scientific">Hericium alpestre</name>
    <dbReference type="NCBI Taxonomy" id="135208"/>
    <lineage>
        <taxon>Eukaryota</taxon>
        <taxon>Fungi</taxon>
        <taxon>Dikarya</taxon>
        <taxon>Basidiomycota</taxon>
        <taxon>Agaricomycotina</taxon>
        <taxon>Agaricomycetes</taxon>
        <taxon>Russulales</taxon>
        <taxon>Hericiaceae</taxon>
        <taxon>Hericium</taxon>
    </lineage>
</organism>
<name>A0A4Y9ZH30_9AGAM</name>
<proteinExistence type="predicted"/>
<evidence type="ECO:0000313" key="1">
    <source>
        <dbReference type="EMBL" id="TFY74045.1"/>
    </source>
</evidence>
<sequence length="54" mass="5942">MPSSSCTHKHCTLALTQSTLITHCAVTPLLLPFRDLHLEQGIVGIDPQEILIFT</sequence>
<dbReference type="EMBL" id="SFCI01002339">
    <property type="protein sequence ID" value="TFY74045.1"/>
    <property type="molecule type" value="Genomic_DNA"/>
</dbReference>
<dbReference type="AlphaFoldDB" id="A0A4Y9ZH30"/>
<dbReference type="Proteomes" id="UP000298061">
    <property type="component" value="Unassembled WGS sequence"/>
</dbReference>